<feature type="chain" id="PRO_5047369646" description="DUF4189 domain-containing protein" evidence="1">
    <location>
        <begin position="21"/>
        <end position="200"/>
    </location>
</feature>
<gene>
    <name evidence="2" type="ORF">KJP28_11455</name>
</gene>
<feature type="signal peptide" evidence="1">
    <location>
        <begin position="1"/>
        <end position="20"/>
    </location>
</feature>
<reference evidence="2 3" key="1">
    <citation type="submission" date="2021-05" db="EMBL/GenBank/DDBJ databases">
        <title>Culturable bacteria isolated from Daya Bay.</title>
        <authorList>
            <person name="Zheng W."/>
            <person name="Yu S."/>
            <person name="Huang Y."/>
        </authorList>
    </citation>
    <scope>NUCLEOTIDE SEQUENCE [LARGE SCALE GENOMIC DNA]</scope>
    <source>
        <strain evidence="2 3">DP4N28-5</strain>
    </source>
</reference>
<evidence type="ECO:0000256" key="1">
    <source>
        <dbReference type="SAM" id="SignalP"/>
    </source>
</evidence>
<evidence type="ECO:0000313" key="3">
    <source>
        <dbReference type="Proteomes" id="UP000756530"/>
    </source>
</evidence>
<dbReference type="RefSeq" id="WP_218392669.1">
    <property type="nucleotide sequence ID" value="NZ_JAHUZE010000002.1"/>
</dbReference>
<dbReference type="Proteomes" id="UP000756530">
    <property type="component" value="Unassembled WGS sequence"/>
</dbReference>
<proteinExistence type="predicted"/>
<organism evidence="2 3">
    <name type="scientific">Maritimibacter dapengensis</name>
    <dbReference type="NCBI Taxonomy" id="2836868"/>
    <lineage>
        <taxon>Bacteria</taxon>
        <taxon>Pseudomonadati</taxon>
        <taxon>Pseudomonadota</taxon>
        <taxon>Alphaproteobacteria</taxon>
        <taxon>Rhodobacterales</taxon>
        <taxon>Roseobacteraceae</taxon>
        <taxon>Maritimibacter</taxon>
    </lineage>
</organism>
<keyword evidence="3" id="KW-1185">Reference proteome</keyword>
<sequence>MRKAMTGLALAILTALPVAADPMNSDAARKQLFSAKDMILHPMGLDAFGNGMKRAVRLTLDQMKSRGQMLKFLEAGYGYYGAVAFPTNGNGEEPPTIISQLNSPGAAQQAAINACQSANGSTCAVAALLLPKGYSNRDLMLSQAATAKVVNQWDEGTLPKYLAFSPSTNSWGIAKGPGASARMAVESCKRSDCVVAIADQ</sequence>
<protein>
    <recommendedName>
        <fullName evidence="4">DUF4189 domain-containing protein</fullName>
    </recommendedName>
</protein>
<accession>A0ABS6T5A5</accession>
<comment type="caution">
    <text evidence="2">The sequence shown here is derived from an EMBL/GenBank/DDBJ whole genome shotgun (WGS) entry which is preliminary data.</text>
</comment>
<name>A0ABS6T5A5_9RHOB</name>
<evidence type="ECO:0008006" key="4">
    <source>
        <dbReference type="Google" id="ProtNLM"/>
    </source>
</evidence>
<keyword evidence="1" id="KW-0732">Signal</keyword>
<evidence type="ECO:0000313" key="2">
    <source>
        <dbReference type="EMBL" id="MBV7379547.1"/>
    </source>
</evidence>
<dbReference type="EMBL" id="JAHUZE010000002">
    <property type="protein sequence ID" value="MBV7379547.1"/>
    <property type="molecule type" value="Genomic_DNA"/>
</dbReference>